<gene>
    <name evidence="2" type="ORF">AZE42_07394</name>
</gene>
<evidence type="ECO:0000313" key="3">
    <source>
        <dbReference type="Proteomes" id="UP000183567"/>
    </source>
</evidence>
<organism evidence="2 3">
    <name type="scientific">Rhizopogon vesiculosus</name>
    <dbReference type="NCBI Taxonomy" id="180088"/>
    <lineage>
        <taxon>Eukaryota</taxon>
        <taxon>Fungi</taxon>
        <taxon>Dikarya</taxon>
        <taxon>Basidiomycota</taxon>
        <taxon>Agaricomycotina</taxon>
        <taxon>Agaricomycetes</taxon>
        <taxon>Agaricomycetidae</taxon>
        <taxon>Boletales</taxon>
        <taxon>Suillineae</taxon>
        <taxon>Rhizopogonaceae</taxon>
        <taxon>Rhizopogon</taxon>
    </lineage>
</organism>
<dbReference type="PANTHER" id="PTHR39639">
    <property type="entry name" value="CHROMOSOME 16, WHOLE GENOME SHOTGUN SEQUENCE"/>
    <property type="match status" value="1"/>
</dbReference>
<feature type="compositionally biased region" description="Polar residues" evidence="1">
    <location>
        <begin position="428"/>
        <end position="457"/>
    </location>
</feature>
<name>A0A1J8PKB6_9AGAM</name>
<accession>A0A1J8PKB6</accession>
<protein>
    <recommendedName>
        <fullName evidence="4">DUF262 domain-containing protein</fullName>
    </recommendedName>
</protein>
<feature type="region of interest" description="Disordered" evidence="1">
    <location>
        <begin position="1"/>
        <end position="31"/>
    </location>
</feature>
<feature type="compositionally biased region" description="Low complexity" evidence="1">
    <location>
        <begin position="1"/>
        <end position="12"/>
    </location>
</feature>
<sequence length="865" mass="94097">MSLSDVSDLTELSSDEDDLSPSKTTRTTGSKKITKEYKISGVLRPPRTTSYTAKSLYDQIIDNVIDLDPEYQRGKSLTLKVPSTMALVTKLFSRHFLIFHLIHRCSVSTADDGSELRTCIDGKQRLTSIQRFVDGQIPHKDSFTNERLWYKASATSARRKLLPKHLINQFANKQIVCIEYSNLSGDQEREIFQRVQLGVALTPAERMQAIVGPWPTVIREIQSQVLGEDGFQGYLDWGHARGRDFQCLASIGYLIEHHPKATFPGAPTLEKWLLKNEPVSPKLRDDLLDTFRVFLILARDKKYSVSLNKPSRVSPIEFVMIGVLIYVFRDRLSLTQLSSAIEKMRGDVRDAHQDIRANSRITNHMFLFMSKRLKISELRSDGKGDKLAAGKSAKTNKRKRPAAYDDDSDEEEKEYKQPRKGTVPKAQLATSSTSKLNSKPSGSASQKKLADSKSNPVATKLPAAVSKQSRALLDSQPTVEKTSEVAVTAKAPPPKPAPPTTSTRPLPPSTQPPSTQPPSMQPRSLQSNMAISTNSTRPSPVHVAGAKYEAQLSPIVKSEPRVASLYPSPASLSSSVPAADRLGPIRAAKEAIRSNSGSQVQSPVVPYAGHQSTGSASNLDVHGSSVVRDPRGPGPSTLAATVPPQQNSIPLPNGMGPQFQINPLDIEVLLRAHGFTTPQTQQIPPAVPEQSMAAVQSGLNILNGVNTSAPGSSALLPSQPMLGASANGAGLTVQSVPAPQYPTTVSQAPLYLPHPQSGLSSGTHPAPHHSIPPRPPSTVATPINTVPRLDSRTNQPPPYSASSTGSFKDDRRHGDYEQRDYSRGGGPYEKDYGRYDSGNRRSSGYGGRRVTGSGWDQRGGSWRKA</sequence>
<feature type="compositionally biased region" description="Polar residues" evidence="1">
    <location>
        <begin position="593"/>
        <end position="602"/>
    </location>
</feature>
<feature type="region of interest" description="Disordered" evidence="1">
    <location>
        <begin position="592"/>
        <end position="645"/>
    </location>
</feature>
<feature type="compositionally biased region" description="Polar residues" evidence="1">
    <location>
        <begin position="525"/>
        <end position="538"/>
    </location>
</feature>
<feature type="region of interest" description="Disordered" evidence="1">
    <location>
        <begin position="381"/>
        <end position="545"/>
    </location>
</feature>
<reference evidence="2 3" key="1">
    <citation type="submission" date="2016-03" db="EMBL/GenBank/DDBJ databases">
        <title>Comparative genomics of the ectomycorrhizal sister species Rhizopogon vinicolor and Rhizopogon vesiculosus (Basidiomycota: Boletales) reveals a divergence of the mating type B locus.</title>
        <authorList>
            <person name="Mujic A.B."/>
            <person name="Kuo A."/>
            <person name="Tritt A."/>
            <person name="Lipzen A."/>
            <person name="Chen C."/>
            <person name="Johnson J."/>
            <person name="Sharma A."/>
            <person name="Barry K."/>
            <person name="Grigoriev I.V."/>
            <person name="Spatafora J.W."/>
        </authorList>
    </citation>
    <scope>NUCLEOTIDE SEQUENCE [LARGE SCALE GENOMIC DNA]</scope>
    <source>
        <strain evidence="2 3">AM-OR11-056</strain>
    </source>
</reference>
<comment type="caution">
    <text evidence="2">The sequence shown here is derived from an EMBL/GenBank/DDBJ whole genome shotgun (WGS) entry which is preliminary data.</text>
</comment>
<dbReference type="OrthoDB" id="5419821at2759"/>
<evidence type="ECO:0008006" key="4">
    <source>
        <dbReference type="Google" id="ProtNLM"/>
    </source>
</evidence>
<evidence type="ECO:0000313" key="2">
    <source>
        <dbReference type="EMBL" id="OJA09015.1"/>
    </source>
</evidence>
<dbReference type="EMBL" id="LVVM01006055">
    <property type="protein sequence ID" value="OJA09015.1"/>
    <property type="molecule type" value="Genomic_DNA"/>
</dbReference>
<feature type="compositionally biased region" description="Pro residues" evidence="1">
    <location>
        <begin position="491"/>
        <end position="520"/>
    </location>
</feature>
<feature type="compositionally biased region" description="Basic and acidic residues" evidence="1">
    <location>
        <begin position="807"/>
        <end position="839"/>
    </location>
</feature>
<dbReference type="AlphaFoldDB" id="A0A1J8PKB6"/>
<proteinExistence type="predicted"/>
<dbReference type="PANTHER" id="PTHR39639:SF1">
    <property type="entry name" value="DUF262 DOMAIN-CONTAINING PROTEIN"/>
    <property type="match status" value="1"/>
</dbReference>
<dbReference type="Proteomes" id="UP000183567">
    <property type="component" value="Unassembled WGS sequence"/>
</dbReference>
<evidence type="ECO:0000256" key="1">
    <source>
        <dbReference type="SAM" id="MobiDB-lite"/>
    </source>
</evidence>
<feature type="region of interest" description="Disordered" evidence="1">
    <location>
        <begin position="746"/>
        <end position="865"/>
    </location>
</feature>
<dbReference type="STRING" id="180088.A0A1J8PKB6"/>
<keyword evidence="3" id="KW-1185">Reference proteome</keyword>